<name>A0A1V0P155_LACLL</name>
<protein>
    <submittedName>
        <fullName evidence="1">Uncharacterized protein</fullName>
    </submittedName>
</protein>
<organism evidence="1 2">
    <name type="scientific">Lactococcus lactis subsp. lactis</name>
    <name type="common">Streptococcus lactis</name>
    <dbReference type="NCBI Taxonomy" id="1360"/>
    <lineage>
        <taxon>Bacteria</taxon>
        <taxon>Bacillati</taxon>
        <taxon>Bacillota</taxon>
        <taxon>Bacilli</taxon>
        <taxon>Lactobacillales</taxon>
        <taxon>Streptococcaceae</taxon>
        <taxon>Lactococcus</taxon>
    </lineage>
</organism>
<dbReference type="AlphaFoldDB" id="A0A1V0P155"/>
<dbReference type="RefSeq" id="WP_039115096.1">
    <property type="nucleotide sequence ID" value="NZ_CP010050.1"/>
</dbReference>
<evidence type="ECO:0000313" key="2">
    <source>
        <dbReference type="Proteomes" id="UP000192095"/>
    </source>
</evidence>
<evidence type="ECO:0000313" key="1">
    <source>
        <dbReference type="EMBL" id="ARE20539.1"/>
    </source>
</evidence>
<gene>
    <name evidence="1" type="ORF">LLUC06_0992</name>
</gene>
<reference evidence="1 2" key="1">
    <citation type="journal article" date="2017" name="BMC Genomics">
        <title>Comparative and functional genomics of the Lactococcus lactis taxon; insights into evolution and niche adaptation.</title>
        <authorList>
            <person name="Kelleher P."/>
            <person name="Bottacini F."/>
            <person name="Mahony J."/>
            <person name="Kilcawley K.N."/>
            <person name="van Sinderen D."/>
        </authorList>
    </citation>
    <scope>NUCLEOTIDE SEQUENCE [LARGE SCALE GENOMIC DNA]</scope>
    <source>
        <strain evidence="1 2">UC06</strain>
    </source>
</reference>
<sequence length="112" mass="12286">MAFNSFMDWKEAVDKIGFNDVIFGVKDTIEPNTLYISLAGSKVIGSDNFKFVIGYSYNVVASVPDVDSHLVKELSNLLDSGLEMIDFSNTSHLYNFSGSIYLPVGARGGSFE</sequence>
<dbReference type="Proteomes" id="UP000192095">
    <property type="component" value="Chromosome"/>
</dbReference>
<proteinExistence type="predicted"/>
<accession>A0A1V0P155</accession>
<dbReference type="EMBL" id="CP015902">
    <property type="protein sequence ID" value="ARE20539.1"/>
    <property type="molecule type" value="Genomic_DNA"/>
</dbReference>